<dbReference type="SUPFAM" id="SSF46689">
    <property type="entry name" value="Homeodomain-like"/>
    <property type="match status" value="1"/>
</dbReference>
<dbReference type="InterPro" id="IPR023772">
    <property type="entry name" value="DNA-bd_HTH_TetR-type_CS"/>
</dbReference>
<dbReference type="GO" id="GO:0045892">
    <property type="term" value="P:negative regulation of DNA-templated transcription"/>
    <property type="evidence" value="ECO:0007669"/>
    <property type="project" value="UniProtKB-ARBA"/>
</dbReference>
<dbReference type="AlphaFoldDB" id="A0A919ISC8"/>
<dbReference type="PRINTS" id="PR00455">
    <property type="entry name" value="HTHTETR"/>
</dbReference>
<proteinExistence type="predicted"/>
<keyword evidence="1" id="KW-0805">Transcription regulation</keyword>
<dbReference type="GO" id="GO:0003700">
    <property type="term" value="F:DNA-binding transcription factor activity"/>
    <property type="evidence" value="ECO:0007669"/>
    <property type="project" value="TreeGrafter"/>
</dbReference>
<dbReference type="PROSITE" id="PS50977">
    <property type="entry name" value="HTH_TETR_2"/>
    <property type="match status" value="1"/>
</dbReference>
<evidence type="ECO:0000256" key="2">
    <source>
        <dbReference type="ARBA" id="ARBA00023125"/>
    </source>
</evidence>
<evidence type="ECO:0000256" key="4">
    <source>
        <dbReference type="PROSITE-ProRule" id="PRU00335"/>
    </source>
</evidence>
<comment type="caution">
    <text evidence="6">The sequence shown here is derived from an EMBL/GenBank/DDBJ whole genome shotgun (WGS) entry which is preliminary data.</text>
</comment>
<evidence type="ECO:0000259" key="5">
    <source>
        <dbReference type="PROSITE" id="PS50977"/>
    </source>
</evidence>
<evidence type="ECO:0000256" key="1">
    <source>
        <dbReference type="ARBA" id="ARBA00023015"/>
    </source>
</evidence>
<sequence>MPTAKTLREGSAAKRAAILSAARDLFLNDGFDRTSVDAVSARAGVSKRTVYDYFGDKTTLLQAVVNDISDSLVGTVQRTLDGTLATVTAPDQLEGAFVDFSLRIVTDMLGSADYATLLKLLGGEGHLSEAPFKDAPEDAVAARIAVLAEAGLLEAPDPRLAADHLIALTFAVVLNRHGSTVIPAADERVRHLVTEGVRAFLRAYAST</sequence>
<evidence type="ECO:0000313" key="7">
    <source>
        <dbReference type="Proteomes" id="UP000619479"/>
    </source>
</evidence>
<keyword evidence="3" id="KW-0804">Transcription</keyword>
<dbReference type="PANTHER" id="PTHR30055">
    <property type="entry name" value="HTH-TYPE TRANSCRIPTIONAL REGULATOR RUTR"/>
    <property type="match status" value="1"/>
</dbReference>
<dbReference type="Pfam" id="PF14246">
    <property type="entry name" value="TetR_C_7"/>
    <property type="match status" value="1"/>
</dbReference>
<dbReference type="InterPro" id="IPR009057">
    <property type="entry name" value="Homeodomain-like_sf"/>
</dbReference>
<dbReference type="Proteomes" id="UP000619479">
    <property type="component" value="Unassembled WGS sequence"/>
</dbReference>
<dbReference type="RefSeq" id="WP_203752145.1">
    <property type="nucleotide sequence ID" value="NZ_BAAAUC010000040.1"/>
</dbReference>
<keyword evidence="2 4" id="KW-0238">DNA-binding</keyword>
<dbReference type="InterPro" id="IPR001647">
    <property type="entry name" value="HTH_TetR"/>
</dbReference>
<dbReference type="EMBL" id="BOMH01000063">
    <property type="protein sequence ID" value="GID69572.1"/>
    <property type="molecule type" value="Genomic_DNA"/>
</dbReference>
<accession>A0A919ISC8</accession>
<name>A0A919ISC8_9ACTN</name>
<organism evidence="6 7">
    <name type="scientific">Actinoplanes cyaneus</name>
    <dbReference type="NCBI Taxonomy" id="52696"/>
    <lineage>
        <taxon>Bacteria</taxon>
        <taxon>Bacillati</taxon>
        <taxon>Actinomycetota</taxon>
        <taxon>Actinomycetes</taxon>
        <taxon>Micromonosporales</taxon>
        <taxon>Micromonosporaceae</taxon>
        <taxon>Actinoplanes</taxon>
    </lineage>
</organism>
<evidence type="ECO:0000256" key="3">
    <source>
        <dbReference type="ARBA" id="ARBA00023163"/>
    </source>
</evidence>
<dbReference type="Gene3D" id="1.10.357.10">
    <property type="entry name" value="Tetracycline Repressor, domain 2"/>
    <property type="match status" value="1"/>
</dbReference>
<keyword evidence="7" id="KW-1185">Reference proteome</keyword>
<dbReference type="InterPro" id="IPR039536">
    <property type="entry name" value="TetR_C_Proteobacteria"/>
</dbReference>
<protein>
    <submittedName>
        <fullName evidence="6">TetR family transcriptional regulator</fullName>
    </submittedName>
</protein>
<feature type="DNA-binding region" description="H-T-H motif" evidence="4">
    <location>
        <begin position="35"/>
        <end position="54"/>
    </location>
</feature>
<reference evidence="6" key="1">
    <citation type="submission" date="2021-01" db="EMBL/GenBank/DDBJ databases">
        <title>Whole genome shotgun sequence of Actinoplanes cyaneus NBRC 14990.</title>
        <authorList>
            <person name="Komaki H."/>
            <person name="Tamura T."/>
        </authorList>
    </citation>
    <scope>NUCLEOTIDE SEQUENCE</scope>
    <source>
        <strain evidence="6">NBRC 14990</strain>
    </source>
</reference>
<dbReference type="InterPro" id="IPR050109">
    <property type="entry name" value="HTH-type_TetR-like_transc_reg"/>
</dbReference>
<dbReference type="Pfam" id="PF00440">
    <property type="entry name" value="TetR_N"/>
    <property type="match status" value="1"/>
</dbReference>
<feature type="domain" description="HTH tetR-type" evidence="5">
    <location>
        <begin position="12"/>
        <end position="72"/>
    </location>
</feature>
<dbReference type="PANTHER" id="PTHR30055:SF146">
    <property type="entry name" value="HTH-TYPE TRANSCRIPTIONAL DUAL REGULATOR CECR"/>
    <property type="match status" value="1"/>
</dbReference>
<dbReference type="GO" id="GO:0000976">
    <property type="term" value="F:transcription cis-regulatory region binding"/>
    <property type="evidence" value="ECO:0007669"/>
    <property type="project" value="TreeGrafter"/>
</dbReference>
<evidence type="ECO:0000313" key="6">
    <source>
        <dbReference type="EMBL" id="GID69572.1"/>
    </source>
</evidence>
<dbReference type="FunFam" id="1.10.10.60:FF:000141">
    <property type="entry name" value="TetR family transcriptional regulator"/>
    <property type="match status" value="1"/>
</dbReference>
<gene>
    <name evidence="6" type="ORF">Acy02nite_74530</name>
</gene>
<dbReference type="PROSITE" id="PS01081">
    <property type="entry name" value="HTH_TETR_1"/>
    <property type="match status" value="1"/>
</dbReference>